<dbReference type="EMBL" id="QRZM01000001">
    <property type="protein sequence ID" value="RGV79127.1"/>
    <property type="molecule type" value="Genomic_DNA"/>
</dbReference>
<dbReference type="GO" id="GO:0003700">
    <property type="term" value="F:DNA-binding transcription factor activity"/>
    <property type="evidence" value="ECO:0007669"/>
    <property type="project" value="InterPro"/>
</dbReference>
<sequence length="248" mass="27814">MDADVLSEKAKKLKHVKVYNRLYSMIQDGVYPPGSQLPSEPELALQMDVSRMTLRRALALLQEDNLVINIRGKGNFISERNPGASMPGLEVTQHPVRCTLSGSIDETEMEFRIEPPTESISQNLKRKTAVVVIADRWYKSAGKACAYSLSFIPIEVISGKQIDLREKEDLFQYLEHGVYEDAVSSTCQLSYTTTGNFTAVKYMLSQHASFILVQETLYDENSRVLVSSKHYIPVESFKTQVNAVAGRA</sequence>
<dbReference type="Gene3D" id="3.40.1410.10">
    <property type="entry name" value="Chorismate lyase-like"/>
    <property type="match status" value="1"/>
</dbReference>
<dbReference type="SUPFAM" id="SSF64288">
    <property type="entry name" value="Chorismate lyase-like"/>
    <property type="match status" value="1"/>
</dbReference>
<dbReference type="SMART" id="SM00345">
    <property type="entry name" value="HTH_GNTR"/>
    <property type="match status" value="1"/>
</dbReference>
<evidence type="ECO:0000313" key="8">
    <source>
        <dbReference type="Proteomes" id="UP000284543"/>
    </source>
</evidence>
<dbReference type="InterPro" id="IPR050679">
    <property type="entry name" value="Bact_HTH_transcr_reg"/>
</dbReference>
<evidence type="ECO:0000256" key="2">
    <source>
        <dbReference type="ARBA" id="ARBA00023125"/>
    </source>
</evidence>
<organism evidence="6 7">
    <name type="scientific">Enterocloster bolteae</name>
    <dbReference type="NCBI Taxonomy" id="208479"/>
    <lineage>
        <taxon>Bacteria</taxon>
        <taxon>Bacillati</taxon>
        <taxon>Bacillota</taxon>
        <taxon>Clostridia</taxon>
        <taxon>Lachnospirales</taxon>
        <taxon>Lachnospiraceae</taxon>
        <taxon>Enterocloster</taxon>
    </lineage>
</organism>
<protein>
    <submittedName>
        <fullName evidence="6">GntR family transcriptional regulator</fullName>
    </submittedName>
</protein>
<feature type="domain" description="HTH gntR-type" evidence="4">
    <location>
        <begin position="12"/>
        <end position="80"/>
    </location>
</feature>
<dbReference type="KEGG" id="cbol:CGC65_06565"/>
<gene>
    <name evidence="6" type="ORF">DW839_29770</name>
    <name evidence="5" type="ORF">DWW02_05235</name>
</gene>
<dbReference type="GO" id="GO:0045892">
    <property type="term" value="P:negative regulation of DNA-templated transcription"/>
    <property type="evidence" value="ECO:0007669"/>
    <property type="project" value="TreeGrafter"/>
</dbReference>
<proteinExistence type="predicted"/>
<dbReference type="InterPro" id="IPR036390">
    <property type="entry name" value="WH_DNA-bd_sf"/>
</dbReference>
<dbReference type="InterPro" id="IPR000524">
    <property type="entry name" value="Tscrpt_reg_HTH_GntR"/>
</dbReference>
<dbReference type="CDD" id="cd07377">
    <property type="entry name" value="WHTH_GntR"/>
    <property type="match status" value="1"/>
</dbReference>
<dbReference type="GO" id="GO:0003677">
    <property type="term" value="F:DNA binding"/>
    <property type="evidence" value="ECO:0007669"/>
    <property type="project" value="UniProtKB-KW"/>
</dbReference>
<comment type="caution">
    <text evidence="6">The sequence shown here is derived from an EMBL/GenBank/DDBJ whole genome shotgun (WGS) entry which is preliminary data.</text>
</comment>
<dbReference type="PROSITE" id="PS50949">
    <property type="entry name" value="HTH_GNTR"/>
    <property type="match status" value="1"/>
</dbReference>
<evidence type="ECO:0000313" key="6">
    <source>
        <dbReference type="EMBL" id="RHC47589.1"/>
    </source>
</evidence>
<dbReference type="SUPFAM" id="SSF46785">
    <property type="entry name" value="Winged helix' DNA-binding domain"/>
    <property type="match status" value="1"/>
</dbReference>
<evidence type="ECO:0000313" key="5">
    <source>
        <dbReference type="EMBL" id="RGV79127.1"/>
    </source>
</evidence>
<dbReference type="Pfam" id="PF00392">
    <property type="entry name" value="GntR"/>
    <property type="match status" value="1"/>
</dbReference>
<dbReference type="RefSeq" id="WP_002567763.1">
    <property type="nucleotide sequence ID" value="NZ_CABKUK010000002.1"/>
</dbReference>
<dbReference type="Proteomes" id="UP000283975">
    <property type="component" value="Unassembled WGS sequence"/>
</dbReference>
<evidence type="ECO:0000259" key="4">
    <source>
        <dbReference type="PROSITE" id="PS50949"/>
    </source>
</evidence>
<reference evidence="7 8" key="1">
    <citation type="submission" date="2018-08" db="EMBL/GenBank/DDBJ databases">
        <title>A genome reference for cultivated species of the human gut microbiota.</title>
        <authorList>
            <person name="Zou Y."/>
            <person name="Xue W."/>
            <person name="Luo G."/>
        </authorList>
    </citation>
    <scope>NUCLEOTIDE SEQUENCE [LARGE SCALE GENOMIC DNA]</scope>
    <source>
        <strain evidence="5 8">AF14-18</strain>
        <strain evidence="6 7">AM35-14</strain>
    </source>
</reference>
<evidence type="ECO:0000256" key="3">
    <source>
        <dbReference type="ARBA" id="ARBA00023163"/>
    </source>
</evidence>
<name>A0A414AH78_9FIRM</name>
<dbReference type="PANTHER" id="PTHR44846">
    <property type="entry name" value="MANNOSYL-D-GLYCERATE TRANSPORT/METABOLISM SYSTEM REPRESSOR MNGR-RELATED"/>
    <property type="match status" value="1"/>
</dbReference>
<evidence type="ECO:0000313" key="7">
    <source>
        <dbReference type="Proteomes" id="UP000283975"/>
    </source>
</evidence>
<dbReference type="PANTHER" id="PTHR44846:SF1">
    <property type="entry name" value="MANNOSYL-D-GLYCERATE TRANSPORT_METABOLISM SYSTEM REPRESSOR MNGR-RELATED"/>
    <property type="match status" value="1"/>
</dbReference>
<evidence type="ECO:0000256" key="1">
    <source>
        <dbReference type="ARBA" id="ARBA00023015"/>
    </source>
</evidence>
<dbReference type="AlphaFoldDB" id="A0A414AH78"/>
<dbReference type="Gene3D" id="1.10.10.10">
    <property type="entry name" value="Winged helix-like DNA-binding domain superfamily/Winged helix DNA-binding domain"/>
    <property type="match status" value="1"/>
</dbReference>
<dbReference type="InterPro" id="IPR036388">
    <property type="entry name" value="WH-like_DNA-bd_sf"/>
</dbReference>
<dbReference type="PRINTS" id="PR00035">
    <property type="entry name" value="HTHGNTR"/>
</dbReference>
<keyword evidence="3" id="KW-0804">Transcription</keyword>
<dbReference type="InterPro" id="IPR028978">
    <property type="entry name" value="Chorismate_lyase_/UTRA_dom_sf"/>
</dbReference>
<dbReference type="Proteomes" id="UP000284543">
    <property type="component" value="Unassembled WGS sequence"/>
</dbReference>
<accession>A0A414AH78</accession>
<dbReference type="EMBL" id="QSHZ01000053">
    <property type="protein sequence ID" value="RHC47589.1"/>
    <property type="molecule type" value="Genomic_DNA"/>
</dbReference>
<keyword evidence="1" id="KW-0805">Transcription regulation</keyword>
<keyword evidence="2" id="KW-0238">DNA-binding</keyword>